<feature type="compositionally biased region" description="Gly residues" evidence="1">
    <location>
        <begin position="254"/>
        <end position="269"/>
    </location>
</feature>
<evidence type="ECO:0008006" key="4">
    <source>
        <dbReference type="Google" id="ProtNLM"/>
    </source>
</evidence>
<evidence type="ECO:0000256" key="1">
    <source>
        <dbReference type="SAM" id="MobiDB-lite"/>
    </source>
</evidence>
<proteinExistence type="predicted"/>
<dbReference type="EMBL" id="CAWUHB010000003">
    <property type="protein sequence ID" value="CAK7210815.1"/>
    <property type="molecule type" value="Genomic_DNA"/>
</dbReference>
<evidence type="ECO:0000313" key="3">
    <source>
        <dbReference type="Proteomes" id="UP001642405"/>
    </source>
</evidence>
<sequence>MGGSAFASGADAVYTPRMPPAVYTAVRDSCHAILFSLFAVVATPIEGPGKADFGDVDILLALPLESKGESQRDAAALLREAVARLGAVRSSVVAREGKVSIAVPWPADLLSLVPTSSSPSPSPSSPSSSSTPAHIQVDLAIAPSLGLLHWALFKHAHGDLWNILGAAVLRPLGLTIDERALWLRVPEIEQAHRNRAKVFLSDEPATVLHFLGLSVLDKNRQSQWEAPFASATDLFEYATTSRFFVLPDDTDGTDGTGDTGNTGDHAGGTDGRKRYSYSQDLSVLKANDRRRMLYRPLFRQWITEYVPALQTAAHASGSSRGQETAAAVAVTRESVREAAFAYFPGTEVQYHAVRTAWLRERHLMAIRAAAKEAVPLELPSQYRGVVCAAVRQRLGLVMDRNDGADGGGSAAVTSAALWTVEGVSAFVATNWSAISAAYSPAEHAQYLRDAASQKEAGSP</sequence>
<gene>
    <name evidence="2" type="ORF">SCUCBS95973_000917</name>
</gene>
<accession>A0ABP0AUA8</accession>
<reference evidence="2 3" key="1">
    <citation type="submission" date="2024-01" db="EMBL/GenBank/DDBJ databases">
        <authorList>
            <person name="Allen C."/>
            <person name="Tagirdzhanova G."/>
        </authorList>
    </citation>
    <scope>NUCLEOTIDE SEQUENCE [LARGE SCALE GENOMIC DNA]</scope>
</reference>
<feature type="region of interest" description="Disordered" evidence="1">
    <location>
        <begin position="248"/>
        <end position="273"/>
    </location>
</feature>
<name>A0ABP0AUA8_9PEZI</name>
<dbReference type="Proteomes" id="UP001642405">
    <property type="component" value="Unassembled WGS sequence"/>
</dbReference>
<keyword evidence="3" id="KW-1185">Reference proteome</keyword>
<comment type="caution">
    <text evidence="2">The sequence shown here is derived from an EMBL/GenBank/DDBJ whole genome shotgun (WGS) entry which is preliminary data.</text>
</comment>
<organism evidence="2 3">
    <name type="scientific">Sporothrix curviconia</name>
    <dbReference type="NCBI Taxonomy" id="1260050"/>
    <lineage>
        <taxon>Eukaryota</taxon>
        <taxon>Fungi</taxon>
        <taxon>Dikarya</taxon>
        <taxon>Ascomycota</taxon>
        <taxon>Pezizomycotina</taxon>
        <taxon>Sordariomycetes</taxon>
        <taxon>Sordariomycetidae</taxon>
        <taxon>Ophiostomatales</taxon>
        <taxon>Ophiostomataceae</taxon>
        <taxon>Sporothrix</taxon>
    </lineage>
</organism>
<protein>
    <recommendedName>
        <fullName evidence="4">Polymerase nucleotidyl transferase domain-containing protein</fullName>
    </recommendedName>
</protein>
<evidence type="ECO:0000313" key="2">
    <source>
        <dbReference type="EMBL" id="CAK7210815.1"/>
    </source>
</evidence>